<evidence type="ECO:0000313" key="4">
    <source>
        <dbReference type="Proteomes" id="UP000579281"/>
    </source>
</evidence>
<dbReference type="InterPro" id="IPR051158">
    <property type="entry name" value="Metallophosphoesterase_sf"/>
</dbReference>
<keyword evidence="1" id="KW-1133">Transmembrane helix</keyword>
<dbReference type="EMBL" id="JACHEN010000016">
    <property type="protein sequence ID" value="MBB6216589.1"/>
    <property type="molecule type" value="Genomic_DNA"/>
</dbReference>
<dbReference type="SUPFAM" id="SSF56300">
    <property type="entry name" value="Metallo-dependent phosphatases"/>
    <property type="match status" value="1"/>
</dbReference>
<evidence type="ECO:0000313" key="3">
    <source>
        <dbReference type="EMBL" id="MBB6216589.1"/>
    </source>
</evidence>
<dbReference type="AlphaFoldDB" id="A0A841L2H1"/>
<feature type="transmembrane region" description="Helical" evidence="1">
    <location>
        <begin position="67"/>
        <end position="87"/>
    </location>
</feature>
<comment type="caution">
    <text evidence="3">The sequence shown here is derived from an EMBL/GenBank/DDBJ whole genome shotgun (WGS) entry which is preliminary data.</text>
</comment>
<dbReference type="PANTHER" id="PTHR31302:SF0">
    <property type="entry name" value="TRANSMEMBRANE PROTEIN WITH METALLOPHOSPHOESTERASE DOMAIN"/>
    <property type="match status" value="1"/>
</dbReference>
<protein>
    <recommendedName>
        <fullName evidence="2">Calcineurin-like phosphoesterase domain-containing protein</fullName>
    </recommendedName>
</protein>
<proteinExistence type="predicted"/>
<feature type="transmembrane region" description="Helical" evidence="1">
    <location>
        <begin position="32"/>
        <end position="55"/>
    </location>
</feature>
<dbReference type="Proteomes" id="UP000579281">
    <property type="component" value="Unassembled WGS sequence"/>
</dbReference>
<keyword evidence="1" id="KW-0812">Transmembrane</keyword>
<evidence type="ECO:0000259" key="2">
    <source>
        <dbReference type="Pfam" id="PF00149"/>
    </source>
</evidence>
<dbReference type="RefSeq" id="WP_184311119.1">
    <property type="nucleotide sequence ID" value="NZ_JACHEN010000016.1"/>
</dbReference>
<keyword evidence="4" id="KW-1185">Reference proteome</keyword>
<evidence type="ECO:0000256" key="1">
    <source>
        <dbReference type="SAM" id="Phobius"/>
    </source>
</evidence>
<dbReference type="InterPro" id="IPR029052">
    <property type="entry name" value="Metallo-depent_PP-like"/>
</dbReference>
<accession>A0A841L2H1</accession>
<feature type="transmembrane region" description="Helical" evidence="1">
    <location>
        <begin position="102"/>
        <end position="120"/>
    </location>
</feature>
<sequence>MPFVRMIFFILVASSLYFGLHYYIYWSIVRSIALSTAVKTFIKICMILGGLSFFSGEFLRRRSGLEFLIYGGYIWLGMISISFTIFFFKDILSIFLPEYRKILTYASMVVSIVAISFAILQVKQPPMLKEIQIPMPRLAIEKSGFRIIHLSDIHINHFTSKEWIETLVEHVNLQNPDLILITGDVIDDHLDRIKEFPPLLRQLKSKHGVYVVSGNHEYYGGIQHFEEFSALSNFHVLNNEAITIDNCLHVVGIPDDTASSFSLPGPDLTKAMANIQDNQPVILLSHKPVGFPEAVQKGVSLQLSGHTHRGQILPLNLLVPLTFKYSYGLYELDTSYIYTTSGTGLWGPPMRIFTSSEIVSIDLISK</sequence>
<name>A0A841L2H1_9FIRM</name>
<keyword evidence="1" id="KW-0472">Membrane</keyword>
<dbReference type="GO" id="GO:0016787">
    <property type="term" value="F:hydrolase activity"/>
    <property type="evidence" value="ECO:0007669"/>
    <property type="project" value="InterPro"/>
</dbReference>
<feature type="domain" description="Calcineurin-like phosphoesterase" evidence="2">
    <location>
        <begin position="145"/>
        <end position="309"/>
    </location>
</feature>
<organism evidence="3 4">
    <name type="scientific">Anaerosolibacter carboniphilus</name>
    <dbReference type="NCBI Taxonomy" id="1417629"/>
    <lineage>
        <taxon>Bacteria</taxon>
        <taxon>Bacillati</taxon>
        <taxon>Bacillota</taxon>
        <taxon>Clostridia</taxon>
        <taxon>Peptostreptococcales</taxon>
        <taxon>Thermotaleaceae</taxon>
        <taxon>Anaerosolibacter</taxon>
    </lineage>
</organism>
<dbReference type="Pfam" id="PF00149">
    <property type="entry name" value="Metallophos"/>
    <property type="match status" value="1"/>
</dbReference>
<feature type="transmembrane region" description="Helical" evidence="1">
    <location>
        <begin position="7"/>
        <end position="26"/>
    </location>
</feature>
<dbReference type="PANTHER" id="PTHR31302">
    <property type="entry name" value="TRANSMEMBRANE PROTEIN WITH METALLOPHOSPHOESTERASE DOMAIN-RELATED"/>
    <property type="match status" value="1"/>
</dbReference>
<dbReference type="Gene3D" id="3.60.21.10">
    <property type="match status" value="1"/>
</dbReference>
<dbReference type="CDD" id="cd07385">
    <property type="entry name" value="MPP_YkuE_C"/>
    <property type="match status" value="1"/>
</dbReference>
<gene>
    <name evidence="3" type="ORF">HNQ80_002693</name>
</gene>
<dbReference type="InterPro" id="IPR004843">
    <property type="entry name" value="Calcineurin-like_PHP"/>
</dbReference>
<reference evidence="3 4" key="1">
    <citation type="submission" date="2020-08" db="EMBL/GenBank/DDBJ databases">
        <title>Genomic Encyclopedia of Type Strains, Phase IV (KMG-IV): sequencing the most valuable type-strain genomes for metagenomic binning, comparative biology and taxonomic classification.</title>
        <authorList>
            <person name="Goeker M."/>
        </authorList>
    </citation>
    <scope>NUCLEOTIDE SEQUENCE [LARGE SCALE GENOMIC DNA]</scope>
    <source>
        <strain evidence="3 4">DSM 103526</strain>
    </source>
</reference>